<accession>A0A644T5L8</accession>
<dbReference type="AlphaFoldDB" id="A0A644T5L8"/>
<evidence type="ECO:0000313" key="1">
    <source>
        <dbReference type="EMBL" id="MPL62069.1"/>
    </source>
</evidence>
<reference evidence="1" key="1">
    <citation type="submission" date="2019-08" db="EMBL/GenBank/DDBJ databases">
        <authorList>
            <person name="Kucharzyk K."/>
            <person name="Murdoch R.W."/>
            <person name="Higgins S."/>
            <person name="Loffler F."/>
        </authorList>
    </citation>
    <scope>NUCLEOTIDE SEQUENCE</scope>
</reference>
<dbReference type="EMBL" id="VSSQ01000016">
    <property type="protein sequence ID" value="MPL62069.1"/>
    <property type="molecule type" value="Genomic_DNA"/>
</dbReference>
<protein>
    <submittedName>
        <fullName evidence="1">Uncharacterized protein</fullName>
    </submittedName>
</protein>
<name>A0A644T5L8_9ZZZZ</name>
<sequence length="82" mass="9422">MNKSKIDMEKGMEEVYSNINKIIEDILNKKDFLNVIVDTSFLAYLILEVLIKNFDITDVFILDEGELKKAHPCGCGPEYMGY</sequence>
<proteinExistence type="predicted"/>
<organism evidence="1">
    <name type="scientific">bioreactor metagenome</name>
    <dbReference type="NCBI Taxonomy" id="1076179"/>
    <lineage>
        <taxon>unclassified sequences</taxon>
        <taxon>metagenomes</taxon>
        <taxon>ecological metagenomes</taxon>
    </lineage>
</organism>
<gene>
    <name evidence="1" type="ORF">SDC9_07668</name>
</gene>
<comment type="caution">
    <text evidence="1">The sequence shown here is derived from an EMBL/GenBank/DDBJ whole genome shotgun (WGS) entry which is preliminary data.</text>
</comment>